<dbReference type="KEGG" id="cchl:FPL14_21955"/>
<dbReference type="InterPro" id="IPR001763">
    <property type="entry name" value="Rhodanese-like_dom"/>
</dbReference>
<dbReference type="InterPro" id="IPR036873">
    <property type="entry name" value="Rhodanese-like_dom_sf"/>
</dbReference>
<keyword evidence="1" id="KW-1133">Transmembrane helix</keyword>
<dbReference type="PANTHER" id="PTHR43031:SF1">
    <property type="entry name" value="PYRIDINE NUCLEOTIDE-DISULPHIDE OXIDOREDUCTASE"/>
    <property type="match status" value="1"/>
</dbReference>
<dbReference type="GO" id="GO:0004792">
    <property type="term" value="F:thiosulfate-cyanide sulfurtransferase activity"/>
    <property type="evidence" value="ECO:0007669"/>
    <property type="project" value="InterPro"/>
</dbReference>
<dbReference type="InterPro" id="IPR050229">
    <property type="entry name" value="GlpE_sulfurtransferase"/>
</dbReference>
<feature type="transmembrane region" description="Helical" evidence="1">
    <location>
        <begin position="6"/>
        <end position="23"/>
    </location>
</feature>
<dbReference type="InterPro" id="IPR001307">
    <property type="entry name" value="Thiosulphate_STrfase_CS"/>
</dbReference>
<organism evidence="3 4">
    <name type="scientific">Cohnella cholangitidis</name>
    <dbReference type="NCBI Taxonomy" id="2598458"/>
    <lineage>
        <taxon>Bacteria</taxon>
        <taxon>Bacillati</taxon>
        <taxon>Bacillota</taxon>
        <taxon>Bacilli</taxon>
        <taxon>Bacillales</taxon>
        <taxon>Paenibacillaceae</taxon>
        <taxon>Cohnella</taxon>
    </lineage>
</organism>
<dbReference type="RefSeq" id="WP_182299780.1">
    <property type="nucleotide sequence ID" value="NZ_CP041969.1"/>
</dbReference>
<dbReference type="SMART" id="SM00450">
    <property type="entry name" value="RHOD"/>
    <property type="match status" value="1"/>
</dbReference>
<dbReference type="Gene3D" id="3.40.250.10">
    <property type="entry name" value="Rhodanese-like domain"/>
    <property type="match status" value="1"/>
</dbReference>
<evidence type="ECO:0000313" key="3">
    <source>
        <dbReference type="EMBL" id="QMV43545.1"/>
    </source>
</evidence>
<proteinExistence type="predicted"/>
<dbReference type="Pfam" id="PF00581">
    <property type="entry name" value="Rhodanese"/>
    <property type="match status" value="1"/>
</dbReference>
<dbReference type="PROSITE" id="PS00380">
    <property type="entry name" value="RHODANESE_1"/>
    <property type="match status" value="1"/>
</dbReference>
<evidence type="ECO:0000256" key="1">
    <source>
        <dbReference type="SAM" id="Phobius"/>
    </source>
</evidence>
<keyword evidence="1" id="KW-0472">Membrane</keyword>
<gene>
    <name evidence="3" type="ORF">FPL14_21955</name>
</gene>
<dbReference type="EMBL" id="CP041969">
    <property type="protein sequence ID" value="QMV43545.1"/>
    <property type="molecule type" value="Genomic_DNA"/>
</dbReference>
<dbReference type="CDD" id="cd00158">
    <property type="entry name" value="RHOD"/>
    <property type="match status" value="1"/>
</dbReference>
<keyword evidence="1" id="KW-0812">Transmembrane</keyword>
<name>A0A7G5C2W1_9BACL</name>
<reference evidence="3 4" key="1">
    <citation type="submission" date="2019-07" db="EMBL/GenBank/DDBJ databases">
        <authorList>
            <person name="Kim J.K."/>
            <person name="Cheong H.-M."/>
            <person name="Choi Y."/>
            <person name="Hwang K.J."/>
            <person name="Lee S."/>
            <person name="Choi C."/>
        </authorList>
    </citation>
    <scope>NUCLEOTIDE SEQUENCE [LARGE SCALE GENOMIC DNA]</scope>
    <source>
        <strain evidence="3 4">KS 22</strain>
    </source>
</reference>
<dbReference type="Proteomes" id="UP000515679">
    <property type="component" value="Chromosome"/>
</dbReference>
<keyword evidence="4" id="KW-1185">Reference proteome</keyword>
<dbReference type="AlphaFoldDB" id="A0A7G5C2W1"/>
<protein>
    <submittedName>
        <fullName evidence="3">Rhodanese-like domain-containing protein</fullName>
    </submittedName>
</protein>
<evidence type="ECO:0000259" key="2">
    <source>
        <dbReference type="PROSITE" id="PS50206"/>
    </source>
</evidence>
<feature type="domain" description="Rhodanese" evidence="2">
    <location>
        <begin position="43"/>
        <end position="129"/>
    </location>
</feature>
<evidence type="ECO:0000313" key="4">
    <source>
        <dbReference type="Proteomes" id="UP000515679"/>
    </source>
</evidence>
<dbReference type="PROSITE" id="PS50206">
    <property type="entry name" value="RHODANESE_3"/>
    <property type="match status" value="1"/>
</dbReference>
<dbReference type="PANTHER" id="PTHR43031">
    <property type="entry name" value="FAD-DEPENDENT OXIDOREDUCTASE"/>
    <property type="match status" value="1"/>
</dbReference>
<sequence length="130" mass="14295">MELSTILGLLLIVVIVWLVLRGFSSSKGLSNYDAEQFGERLKATADVMLIDVREVEEYRSGHLPGAINIPLSQLRSRIGEVAKANGREVLLYCRSGMRSKQAAAVMRGQGVERLGHLQGGITSWRGKITK</sequence>
<accession>A0A7G5C2W1</accession>
<dbReference type="SUPFAM" id="SSF52821">
    <property type="entry name" value="Rhodanese/Cell cycle control phosphatase"/>
    <property type="match status" value="1"/>
</dbReference>